<dbReference type="KEGG" id="lang:109334484"/>
<proteinExistence type="predicted"/>
<accession>A0A4P1QPY6</accession>
<evidence type="ECO:0000313" key="2">
    <source>
        <dbReference type="Proteomes" id="UP000188354"/>
    </source>
</evidence>
<reference evidence="1 2" key="1">
    <citation type="journal article" date="2017" name="Plant Biotechnol. J.">
        <title>A comprehensive draft genome sequence for lupin (Lupinus angustifolius), an emerging health food: insights into plant-microbe interactions and legume evolution.</title>
        <authorList>
            <person name="Hane J.K."/>
            <person name="Ming Y."/>
            <person name="Kamphuis L.G."/>
            <person name="Nelson M.N."/>
            <person name="Garg G."/>
            <person name="Atkins C.A."/>
            <person name="Bayer P.E."/>
            <person name="Bravo A."/>
            <person name="Bringans S."/>
            <person name="Cannon S."/>
            <person name="Edwards D."/>
            <person name="Foley R."/>
            <person name="Gao L.L."/>
            <person name="Harrison M.J."/>
            <person name="Huang W."/>
            <person name="Hurgobin B."/>
            <person name="Li S."/>
            <person name="Liu C.W."/>
            <person name="McGrath A."/>
            <person name="Morahan G."/>
            <person name="Murray J."/>
            <person name="Weller J."/>
            <person name="Jian J."/>
            <person name="Singh K.B."/>
        </authorList>
    </citation>
    <scope>NUCLEOTIDE SEQUENCE [LARGE SCALE GENOMIC DNA]</scope>
    <source>
        <strain evidence="2">cv. Tanjil</strain>
        <tissue evidence="1">Whole plant</tissue>
    </source>
</reference>
<dbReference type="EMBL" id="CM007379">
    <property type="protein sequence ID" value="OIV91668.1"/>
    <property type="molecule type" value="Genomic_DNA"/>
</dbReference>
<organism evidence="1 2">
    <name type="scientific">Lupinus angustifolius</name>
    <name type="common">Narrow-leaved blue lupine</name>
    <dbReference type="NCBI Taxonomy" id="3871"/>
    <lineage>
        <taxon>Eukaryota</taxon>
        <taxon>Viridiplantae</taxon>
        <taxon>Streptophyta</taxon>
        <taxon>Embryophyta</taxon>
        <taxon>Tracheophyta</taxon>
        <taxon>Spermatophyta</taxon>
        <taxon>Magnoliopsida</taxon>
        <taxon>eudicotyledons</taxon>
        <taxon>Gunneridae</taxon>
        <taxon>Pentapetalae</taxon>
        <taxon>rosids</taxon>
        <taxon>fabids</taxon>
        <taxon>Fabales</taxon>
        <taxon>Fabaceae</taxon>
        <taxon>Papilionoideae</taxon>
        <taxon>50 kb inversion clade</taxon>
        <taxon>genistoids sensu lato</taxon>
        <taxon>core genistoids</taxon>
        <taxon>Genisteae</taxon>
        <taxon>Lupinus</taxon>
    </lineage>
</organism>
<dbReference type="AlphaFoldDB" id="A0A4P1QPY6"/>
<dbReference type="PANTHER" id="PTHR33566">
    <property type="entry name" value="EN/SPM-LIKE TRANSPOSON-RELATED"/>
    <property type="match status" value="1"/>
</dbReference>
<name>A0A4P1QPY6_LUPAN</name>
<dbReference type="Proteomes" id="UP000188354">
    <property type="component" value="Chromosome LG19"/>
</dbReference>
<evidence type="ECO:0008006" key="3">
    <source>
        <dbReference type="Google" id="ProtNLM"/>
    </source>
</evidence>
<evidence type="ECO:0000313" key="1">
    <source>
        <dbReference type="EMBL" id="OIV91668.1"/>
    </source>
</evidence>
<protein>
    <recommendedName>
        <fullName evidence="3">Protein DEFECTIVE IN MERISTEM SILENCING 3</fullName>
    </recommendedName>
</protein>
<dbReference type="STRING" id="3871.A0A4P1QPY6"/>
<dbReference type="PANTHER" id="PTHR33566:SF9">
    <property type="entry name" value="DEFECTIVE IN MERISTEM SILENCING PROTEIN"/>
    <property type="match status" value="1"/>
</dbReference>
<dbReference type="OrthoDB" id="10036779at2759"/>
<keyword evidence="2" id="KW-1185">Reference proteome</keyword>
<gene>
    <name evidence="1" type="ORF">TanjilG_26521</name>
</gene>
<sequence>MSHFKSHPQLNMSDDDIGESLKNKIRQHEDNLKFLHSQSNCLADSILDFQVSLGRYYSSNVTASHNGNGTVHTEEDTVEEILKIENSAASIFCWLKANNQTASLAFAKDAVGVVATLARVESDEISRTLSDFLGLQTMRAIVCYTSEGVNALEKYDPDGQINSNAGLHGLGSSIGRIVNGRFVVICLEDLRPFVGGTVANDPQKKLAIPKPKLPNRECPAGFLDYAVNMIHLDSSNLSFLTATGHGLRETLFYGLFSRVQVYETRKQMLDALPCIADGALSLDGGMIRKSGFFSLGSRNEIKVKFPLISEESDLPQDYIKAEDEVRKLKWEKYKIDADIQREQQLLDYAKTKLTSEA</sequence>
<dbReference type="Gramene" id="OIV91668">
    <property type="protein sequence ID" value="OIV91668"/>
    <property type="gene ID" value="TanjilG_26521"/>
</dbReference>